<dbReference type="EMBL" id="JBEXAC010000003">
    <property type="protein sequence ID" value="MET7001076.1"/>
    <property type="molecule type" value="Genomic_DNA"/>
</dbReference>
<comment type="caution">
    <text evidence="1">The sequence shown here is derived from an EMBL/GenBank/DDBJ whole genome shotgun (WGS) entry which is preliminary data.</text>
</comment>
<proteinExistence type="predicted"/>
<evidence type="ECO:0000313" key="2">
    <source>
        <dbReference type="Proteomes" id="UP001549749"/>
    </source>
</evidence>
<accession>A0ABV2TDG3</accession>
<dbReference type="RefSeq" id="WP_354663648.1">
    <property type="nucleotide sequence ID" value="NZ_JBEXAC010000003.1"/>
</dbReference>
<sequence>MKKQRLHKILAYFLLSIFVFHTAPREFIHQFAGHDDTMDVHALPGTVSFSVPHTHCDFLQIEVAPFEPASYFYTAPIQQVAWIFAQPFMPVVKHIPYRDLSPRAPPAYLI</sequence>
<protein>
    <submittedName>
        <fullName evidence="1">Uncharacterized protein</fullName>
    </submittedName>
</protein>
<keyword evidence="2" id="KW-1185">Reference proteome</keyword>
<name>A0ABV2TDG3_9BACT</name>
<reference evidence="1 2" key="1">
    <citation type="submission" date="2024-06" db="EMBL/GenBank/DDBJ databases">
        <title>Chitinophaga defluvii sp. nov., isolated from municipal sewage.</title>
        <authorList>
            <person name="Zhang L."/>
        </authorList>
    </citation>
    <scope>NUCLEOTIDE SEQUENCE [LARGE SCALE GENOMIC DNA]</scope>
    <source>
        <strain evidence="1 2">H8</strain>
    </source>
</reference>
<dbReference type="Proteomes" id="UP001549749">
    <property type="component" value="Unassembled WGS sequence"/>
</dbReference>
<evidence type="ECO:0000313" key="1">
    <source>
        <dbReference type="EMBL" id="MET7001076.1"/>
    </source>
</evidence>
<organism evidence="1 2">
    <name type="scientific">Chitinophaga defluvii</name>
    <dbReference type="NCBI Taxonomy" id="3163343"/>
    <lineage>
        <taxon>Bacteria</taxon>
        <taxon>Pseudomonadati</taxon>
        <taxon>Bacteroidota</taxon>
        <taxon>Chitinophagia</taxon>
        <taxon>Chitinophagales</taxon>
        <taxon>Chitinophagaceae</taxon>
        <taxon>Chitinophaga</taxon>
    </lineage>
</organism>
<gene>
    <name evidence="1" type="ORF">ABR189_27085</name>
</gene>